<keyword evidence="3" id="KW-1185">Reference proteome</keyword>
<evidence type="ECO:0000313" key="3">
    <source>
        <dbReference type="Proteomes" id="UP000092573"/>
    </source>
</evidence>
<dbReference type="EMBL" id="CP014167">
    <property type="protein sequence ID" value="ANS74592.1"/>
    <property type="molecule type" value="Genomic_DNA"/>
</dbReference>
<dbReference type="GO" id="GO:0016747">
    <property type="term" value="F:acyltransferase activity, transferring groups other than amino-acyl groups"/>
    <property type="evidence" value="ECO:0007669"/>
    <property type="project" value="InterPro"/>
</dbReference>
<dbReference type="SUPFAM" id="SSF55729">
    <property type="entry name" value="Acyl-CoA N-acyltransferases (Nat)"/>
    <property type="match status" value="1"/>
</dbReference>
<dbReference type="STRING" id="1462996.AWM70_08350"/>
<evidence type="ECO:0000259" key="1">
    <source>
        <dbReference type="PROSITE" id="PS51186"/>
    </source>
</evidence>
<dbReference type="KEGG" id="pyg:AWM70_08350"/>
<dbReference type="OrthoDB" id="8479334at2"/>
<dbReference type="Gene3D" id="3.40.630.30">
    <property type="match status" value="1"/>
</dbReference>
<sequence>MKIVLEPVAAGQSGILHNLMQFYFYDFTAYLDIQVEDNGKFQPYPGLEKYYNGADAQYEAFLFRYGEHLAGFALVDHPPMHPDGEHYMAEFFVLKRFRRQGIGRSAAWALFDRYPGRWFISQLQANTRAQSFWRSTVSAYTSGHYREKVKQGSGNTVQFFEAEGSHNPR</sequence>
<dbReference type="CDD" id="cd04301">
    <property type="entry name" value="NAT_SF"/>
    <property type="match status" value="1"/>
</dbReference>
<dbReference type="PROSITE" id="PS51186">
    <property type="entry name" value="GNAT"/>
    <property type="match status" value="1"/>
</dbReference>
<organism evidence="2 3">
    <name type="scientific">Paenibacillus yonginensis</name>
    <dbReference type="NCBI Taxonomy" id="1462996"/>
    <lineage>
        <taxon>Bacteria</taxon>
        <taxon>Bacillati</taxon>
        <taxon>Bacillota</taxon>
        <taxon>Bacilli</taxon>
        <taxon>Bacillales</taxon>
        <taxon>Paenibacillaceae</taxon>
        <taxon>Paenibacillus</taxon>
    </lineage>
</organism>
<dbReference type="InterPro" id="IPR016181">
    <property type="entry name" value="Acyl_CoA_acyltransferase"/>
</dbReference>
<proteinExistence type="predicted"/>
<accession>A0A1B1MZJ5</accession>
<protein>
    <recommendedName>
        <fullName evidence="1">N-acetyltransferase domain-containing protein</fullName>
    </recommendedName>
</protein>
<feature type="domain" description="N-acetyltransferase" evidence="1">
    <location>
        <begin position="17"/>
        <end position="163"/>
    </location>
</feature>
<evidence type="ECO:0000313" key="2">
    <source>
        <dbReference type="EMBL" id="ANS74592.1"/>
    </source>
</evidence>
<reference evidence="2 3" key="1">
    <citation type="submission" date="2016-01" db="EMBL/GenBank/DDBJ databases">
        <title>Complete Genome Sequence of Paenibacillus yonginensis DCY84, a novel Plant Growth-Promoting Bacteria with Elicitation of Induced Systemic Resistance.</title>
        <authorList>
            <person name="Kim Y.J."/>
            <person name="Yang D.C."/>
            <person name="Sukweenadhi J."/>
        </authorList>
    </citation>
    <scope>NUCLEOTIDE SEQUENCE [LARGE SCALE GENOMIC DNA]</scope>
    <source>
        <strain evidence="2 3">DCY84</strain>
    </source>
</reference>
<dbReference type="RefSeq" id="WP_068695411.1">
    <property type="nucleotide sequence ID" value="NZ_CP014167.1"/>
</dbReference>
<dbReference type="AlphaFoldDB" id="A0A1B1MZJ5"/>
<dbReference type="InterPro" id="IPR000182">
    <property type="entry name" value="GNAT_dom"/>
</dbReference>
<dbReference type="Proteomes" id="UP000092573">
    <property type="component" value="Chromosome"/>
</dbReference>
<name>A0A1B1MZJ5_9BACL</name>
<dbReference type="Pfam" id="PF00583">
    <property type="entry name" value="Acetyltransf_1"/>
    <property type="match status" value="1"/>
</dbReference>
<gene>
    <name evidence="2" type="ORF">AWM70_08350</name>
</gene>